<dbReference type="EMBL" id="CABVHY010000004">
    <property type="protein sequence ID" value="VVN78688.1"/>
    <property type="molecule type" value="Genomic_DNA"/>
</dbReference>
<evidence type="ECO:0000256" key="11">
    <source>
        <dbReference type="ARBA" id="ARBA00022840"/>
    </source>
</evidence>
<dbReference type="OrthoDB" id="9775724at2"/>
<dbReference type="Pfam" id="PF02706">
    <property type="entry name" value="Wzz"/>
    <property type="match status" value="1"/>
</dbReference>
<organism evidence="21 22">
    <name type="scientific">Pseudomonas fluorescens</name>
    <dbReference type="NCBI Taxonomy" id="294"/>
    <lineage>
        <taxon>Bacteria</taxon>
        <taxon>Pseudomonadati</taxon>
        <taxon>Pseudomonadota</taxon>
        <taxon>Gammaproteobacteria</taxon>
        <taxon>Pseudomonadales</taxon>
        <taxon>Pseudomonadaceae</taxon>
        <taxon>Pseudomonas</taxon>
    </lineage>
</organism>
<keyword evidence="7" id="KW-0808">Transferase</keyword>
<feature type="domain" description="Polysaccharide chain length determinant N-terminal" evidence="18">
    <location>
        <begin position="28"/>
        <end position="120"/>
    </location>
</feature>
<evidence type="ECO:0000313" key="21">
    <source>
        <dbReference type="EMBL" id="VVN78688.1"/>
    </source>
</evidence>
<dbReference type="Proteomes" id="UP000379480">
    <property type="component" value="Unassembled WGS sequence"/>
</dbReference>
<sequence>MDNSPSTYVERPLQSHLQLHQQHSEEQDTLDFLKLWRVIWRAKWNIAWLILLSSALAIAAVSLITPQYVGSTTLLIKEKTPPLLAFQQVTDSGTNAVDYLQTQQALLQSRDLAERAVKKLNLTTHPLTDPRQQPQPWFTPRKWLANLDLDLWLPELGFLTPVQAAPTEEGIFNEVTQNLMRRTDIKFVGKSQLIEIAVELPDPGLAAAAANALAQGFIDSQFDNSLKSSQTTTSWMNSRLIELRNNLRAAEKKLQGYRESQGLVDVDGVATISANELELTSNRMIDARRNRAEAESQFRQVQALSNGDLSRLSSVPAVLSNPLVQQFQAEQAKAQSKVEEMSGRYGPKHPALLAALAELRTATTSLRLQVQQVVASIEREYQLTQANEASLRKSFNSNKAQLQDISRKEFKLREFQREVDSSRALYETFVTRLKETAATSDMDSTKARIVDPAIAPSEASKPRKTLIVAIVALVAAVIGIALAFLFETLSNTFKTDEMVESTLHIPLLSVVPLVTKKSRRQLARLFDDNDHPRFCETIRNLRTWLMLHGGDMPSPVVLVTSTVAGEGKSTIANNLACSLSPLERVLLIDADMRKPTLSLNFDFPPDSPGLANVIAGTARLEDCIRTVGNLDMLPAGKLSPTPLDLLSSPRLAVLLKVLKTRYQHIIIDSPPAQVVSDSLLLAKHSDVVIYVVKAESTTVSQVQKCLAMLQQSHSPIFGAVLNQVDLRKARKYGYSHGDTFHNYDYLSR</sequence>
<keyword evidence="6" id="KW-0997">Cell inner membrane</keyword>
<dbReference type="InterPro" id="IPR050445">
    <property type="entry name" value="Bact_polysacc_biosynth/exp"/>
</dbReference>
<comment type="similarity">
    <text evidence="3">Belongs to the etk/wzc family.</text>
</comment>
<evidence type="ECO:0000256" key="17">
    <source>
        <dbReference type="SAM" id="Phobius"/>
    </source>
</evidence>
<comment type="subcellular location">
    <subcellularLocation>
        <location evidence="1">Cell inner membrane</location>
        <topology evidence="1">Multi-pass membrane protein</topology>
    </subcellularLocation>
</comment>
<dbReference type="AlphaFoldDB" id="A0A5E7AHB3"/>
<evidence type="ECO:0000256" key="5">
    <source>
        <dbReference type="ARBA" id="ARBA00022475"/>
    </source>
</evidence>
<keyword evidence="16" id="KW-0175">Coiled coil</keyword>
<evidence type="ECO:0000256" key="4">
    <source>
        <dbReference type="ARBA" id="ARBA00011903"/>
    </source>
</evidence>
<evidence type="ECO:0000256" key="8">
    <source>
        <dbReference type="ARBA" id="ARBA00022692"/>
    </source>
</evidence>
<feature type="transmembrane region" description="Helical" evidence="17">
    <location>
        <begin position="466"/>
        <end position="486"/>
    </location>
</feature>
<dbReference type="InterPro" id="IPR027417">
    <property type="entry name" value="P-loop_NTPase"/>
</dbReference>
<accession>A0A5E7AHB3</accession>
<dbReference type="GO" id="GO:0005886">
    <property type="term" value="C:plasma membrane"/>
    <property type="evidence" value="ECO:0007669"/>
    <property type="project" value="UniProtKB-SubCell"/>
</dbReference>
<evidence type="ECO:0000256" key="10">
    <source>
        <dbReference type="ARBA" id="ARBA00022777"/>
    </source>
</evidence>
<dbReference type="Pfam" id="PF13807">
    <property type="entry name" value="GNVR"/>
    <property type="match status" value="1"/>
</dbReference>
<keyword evidence="5" id="KW-1003">Cell membrane</keyword>
<evidence type="ECO:0000256" key="9">
    <source>
        <dbReference type="ARBA" id="ARBA00022741"/>
    </source>
</evidence>
<dbReference type="NCBIfam" id="TIGR01007">
    <property type="entry name" value="eps_fam"/>
    <property type="match status" value="1"/>
</dbReference>
<feature type="domain" description="Tyrosine-protein kinase G-rich" evidence="20">
    <location>
        <begin position="415"/>
        <end position="485"/>
    </location>
</feature>
<dbReference type="GO" id="GO:0004715">
    <property type="term" value="F:non-membrane spanning protein tyrosine kinase activity"/>
    <property type="evidence" value="ECO:0007669"/>
    <property type="project" value="UniProtKB-EC"/>
</dbReference>
<evidence type="ECO:0000259" key="18">
    <source>
        <dbReference type="Pfam" id="PF02706"/>
    </source>
</evidence>
<dbReference type="InterPro" id="IPR005702">
    <property type="entry name" value="Wzc-like_C"/>
</dbReference>
<evidence type="ECO:0000256" key="1">
    <source>
        <dbReference type="ARBA" id="ARBA00004429"/>
    </source>
</evidence>
<keyword evidence="11" id="KW-0067">ATP-binding</keyword>
<feature type="transmembrane region" description="Helical" evidence="17">
    <location>
        <begin position="46"/>
        <end position="69"/>
    </location>
</feature>
<dbReference type="InterPro" id="IPR032807">
    <property type="entry name" value="GNVR"/>
</dbReference>
<gene>
    <name evidence="21" type="ORF">PS723_00904</name>
</gene>
<proteinExistence type="inferred from homology"/>
<evidence type="ECO:0000256" key="2">
    <source>
        <dbReference type="ARBA" id="ARBA00007316"/>
    </source>
</evidence>
<dbReference type="InterPro" id="IPR003856">
    <property type="entry name" value="LPS_length_determ_N"/>
</dbReference>
<dbReference type="RefSeq" id="WP_150802494.1">
    <property type="nucleotide sequence ID" value="NZ_CABVHY010000004.1"/>
</dbReference>
<dbReference type="PANTHER" id="PTHR32309:SF13">
    <property type="entry name" value="FERRIC ENTEROBACTIN TRANSPORT PROTEIN FEPE"/>
    <property type="match status" value="1"/>
</dbReference>
<evidence type="ECO:0000256" key="12">
    <source>
        <dbReference type="ARBA" id="ARBA00022989"/>
    </source>
</evidence>
<dbReference type="PANTHER" id="PTHR32309">
    <property type="entry name" value="TYROSINE-PROTEIN KINASE"/>
    <property type="match status" value="1"/>
</dbReference>
<keyword evidence="14" id="KW-0829">Tyrosine-protein kinase</keyword>
<keyword evidence="10" id="KW-0418">Kinase</keyword>
<protein>
    <recommendedName>
        <fullName evidence="4">non-specific protein-tyrosine kinase</fullName>
        <ecNumber evidence="4">2.7.10.2</ecNumber>
    </recommendedName>
</protein>
<dbReference type="GO" id="GO:0005524">
    <property type="term" value="F:ATP binding"/>
    <property type="evidence" value="ECO:0007669"/>
    <property type="project" value="UniProtKB-KW"/>
</dbReference>
<comment type="catalytic activity">
    <reaction evidence="15">
        <text>L-tyrosyl-[protein] + ATP = O-phospho-L-tyrosyl-[protein] + ADP + H(+)</text>
        <dbReference type="Rhea" id="RHEA:10596"/>
        <dbReference type="Rhea" id="RHEA-COMP:10136"/>
        <dbReference type="Rhea" id="RHEA-COMP:20101"/>
        <dbReference type="ChEBI" id="CHEBI:15378"/>
        <dbReference type="ChEBI" id="CHEBI:30616"/>
        <dbReference type="ChEBI" id="CHEBI:46858"/>
        <dbReference type="ChEBI" id="CHEBI:61978"/>
        <dbReference type="ChEBI" id="CHEBI:456216"/>
        <dbReference type="EC" id="2.7.10.2"/>
    </reaction>
</comment>
<feature type="domain" description="AAA" evidence="19">
    <location>
        <begin position="564"/>
        <end position="711"/>
    </location>
</feature>
<evidence type="ECO:0000256" key="15">
    <source>
        <dbReference type="ARBA" id="ARBA00051245"/>
    </source>
</evidence>
<evidence type="ECO:0000256" key="3">
    <source>
        <dbReference type="ARBA" id="ARBA00008883"/>
    </source>
</evidence>
<evidence type="ECO:0000256" key="13">
    <source>
        <dbReference type="ARBA" id="ARBA00023136"/>
    </source>
</evidence>
<dbReference type="InterPro" id="IPR025669">
    <property type="entry name" value="AAA_dom"/>
</dbReference>
<evidence type="ECO:0000256" key="16">
    <source>
        <dbReference type="SAM" id="Coils"/>
    </source>
</evidence>
<evidence type="ECO:0000259" key="20">
    <source>
        <dbReference type="Pfam" id="PF13807"/>
    </source>
</evidence>
<name>A0A5E7AHB3_PSEFL</name>
<keyword evidence="9" id="KW-0547">Nucleotide-binding</keyword>
<dbReference type="Pfam" id="PF13614">
    <property type="entry name" value="AAA_31"/>
    <property type="match status" value="1"/>
</dbReference>
<keyword evidence="12 17" id="KW-1133">Transmembrane helix</keyword>
<feature type="coiled-coil region" evidence="16">
    <location>
        <begin position="240"/>
        <end position="344"/>
    </location>
</feature>
<keyword evidence="13 17" id="KW-0472">Membrane</keyword>
<evidence type="ECO:0000256" key="6">
    <source>
        <dbReference type="ARBA" id="ARBA00022519"/>
    </source>
</evidence>
<reference evidence="21 22" key="1">
    <citation type="submission" date="2019-09" db="EMBL/GenBank/DDBJ databases">
        <authorList>
            <person name="Chandra G."/>
            <person name="Truman W A."/>
        </authorList>
    </citation>
    <scope>NUCLEOTIDE SEQUENCE [LARGE SCALE GENOMIC DNA]</scope>
    <source>
        <strain evidence="21">PS723</strain>
    </source>
</reference>
<dbReference type="SUPFAM" id="SSF52540">
    <property type="entry name" value="P-loop containing nucleoside triphosphate hydrolases"/>
    <property type="match status" value="1"/>
</dbReference>
<dbReference type="EC" id="2.7.10.2" evidence="4"/>
<keyword evidence="8 17" id="KW-0812">Transmembrane</keyword>
<dbReference type="CDD" id="cd05387">
    <property type="entry name" value="BY-kinase"/>
    <property type="match status" value="1"/>
</dbReference>
<comment type="similarity">
    <text evidence="2">Belongs to the CpsD/CapB family.</text>
</comment>
<dbReference type="Gene3D" id="3.40.50.300">
    <property type="entry name" value="P-loop containing nucleotide triphosphate hydrolases"/>
    <property type="match status" value="1"/>
</dbReference>
<evidence type="ECO:0000259" key="19">
    <source>
        <dbReference type="Pfam" id="PF13614"/>
    </source>
</evidence>
<evidence type="ECO:0000256" key="14">
    <source>
        <dbReference type="ARBA" id="ARBA00023137"/>
    </source>
</evidence>
<evidence type="ECO:0000256" key="7">
    <source>
        <dbReference type="ARBA" id="ARBA00022679"/>
    </source>
</evidence>
<evidence type="ECO:0000313" key="22">
    <source>
        <dbReference type="Proteomes" id="UP000379480"/>
    </source>
</evidence>